<evidence type="ECO:0000313" key="11">
    <source>
        <dbReference type="Proteomes" id="UP000326202"/>
    </source>
</evidence>
<dbReference type="Pfam" id="PF13181">
    <property type="entry name" value="TPR_8"/>
    <property type="match status" value="1"/>
</dbReference>
<proteinExistence type="inferred from homology"/>
<comment type="similarity">
    <text evidence="2">Belongs to the glycosyltransferase 41 family. O-GlcNAc transferase subfamily.</text>
</comment>
<dbReference type="InterPro" id="IPR029489">
    <property type="entry name" value="OGT/SEC/SPY_C"/>
</dbReference>
<dbReference type="Gene3D" id="3.40.50.2000">
    <property type="entry name" value="Glycogen Phosphorylase B"/>
    <property type="match status" value="1"/>
</dbReference>
<feature type="repeat" description="TPR" evidence="8">
    <location>
        <begin position="210"/>
        <end position="243"/>
    </location>
</feature>
<dbReference type="Pfam" id="PF14559">
    <property type="entry name" value="TPR_19"/>
    <property type="match status" value="1"/>
</dbReference>
<dbReference type="GO" id="GO:0097363">
    <property type="term" value="F:protein O-acetylglucosaminyltransferase activity"/>
    <property type="evidence" value="ECO:0007669"/>
    <property type="project" value="UniProtKB-EC"/>
</dbReference>
<dbReference type="InterPro" id="IPR011990">
    <property type="entry name" value="TPR-like_helical_dom_sf"/>
</dbReference>
<evidence type="ECO:0000256" key="4">
    <source>
        <dbReference type="ARBA" id="ARBA00022676"/>
    </source>
</evidence>
<evidence type="ECO:0000256" key="1">
    <source>
        <dbReference type="ARBA" id="ARBA00004922"/>
    </source>
</evidence>
<protein>
    <recommendedName>
        <fullName evidence="3">protein O-GlcNAc transferase</fullName>
        <ecNumber evidence="3">2.4.1.255</ecNumber>
    </recommendedName>
</protein>
<organism evidence="10 11">
    <name type="scientific">Hypericibacter terrae</name>
    <dbReference type="NCBI Taxonomy" id="2602015"/>
    <lineage>
        <taxon>Bacteria</taxon>
        <taxon>Pseudomonadati</taxon>
        <taxon>Pseudomonadota</taxon>
        <taxon>Alphaproteobacteria</taxon>
        <taxon>Rhodospirillales</taxon>
        <taxon>Dongiaceae</taxon>
        <taxon>Hypericibacter</taxon>
    </lineage>
</organism>
<dbReference type="OrthoDB" id="146908at2"/>
<dbReference type="Pfam" id="PF13844">
    <property type="entry name" value="Glyco_transf_41"/>
    <property type="match status" value="1"/>
</dbReference>
<dbReference type="SUPFAM" id="SSF53756">
    <property type="entry name" value="UDP-Glycosyltransferase/glycogen phosphorylase"/>
    <property type="match status" value="1"/>
</dbReference>
<dbReference type="Pfam" id="PF13432">
    <property type="entry name" value="TPR_16"/>
    <property type="match status" value="1"/>
</dbReference>
<gene>
    <name evidence="10" type="ORF">FRZ44_20360</name>
</gene>
<evidence type="ECO:0000256" key="5">
    <source>
        <dbReference type="ARBA" id="ARBA00022679"/>
    </source>
</evidence>
<keyword evidence="11" id="KW-1185">Reference proteome</keyword>
<feature type="domain" description="O-GlcNAc transferase C-terminal" evidence="9">
    <location>
        <begin position="498"/>
        <end position="678"/>
    </location>
</feature>
<dbReference type="KEGG" id="htq:FRZ44_20360"/>
<dbReference type="PANTHER" id="PTHR44998:SF1">
    <property type="entry name" value="UDP-N-ACETYLGLUCOSAMINE--PEPTIDE N-ACETYLGLUCOSAMINYLTRANSFERASE 110 KDA SUBUNIT"/>
    <property type="match status" value="1"/>
</dbReference>
<dbReference type="InterPro" id="IPR019734">
    <property type="entry name" value="TPR_rpt"/>
</dbReference>
<feature type="repeat" description="TPR" evidence="8">
    <location>
        <begin position="142"/>
        <end position="175"/>
    </location>
</feature>
<dbReference type="RefSeq" id="WP_151177061.1">
    <property type="nucleotide sequence ID" value="NZ_CP042906.1"/>
</dbReference>
<dbReference type="Proteomes" id="UP000326202">
    <property type="component" value="Chromosome"/>
</dbReference>
<evidence type="ECO:0000313" key="10">
    <source>
        <dbReference type="EMBL" id="QEX16741.1"/>
    </source>
</evidence>
<feature type="repeat" description="TPR" evidence="8">
    <location>
        <begin position="74"/>
        <end position="107"/>
    </location>
</feature>
<dbReference type="PROSITE" id="PS50005">
    <property type="entry name" value="TPR"/>
    <property type="match status" value="3"/>
</dbReference>
<sequence length="709" mass="78378">MGDEPTGNDLARALDRLNAGRPEETVAICRALATAQPQNIEAWHLMGVGLAALRQPIQALVALREADRLKPDQLEVQRNLGAILAQAERFEEAVPYLEKAHLADPDHAGTLLNLARALRQSGDTATAIARLEAYLARHDGPAEACYELALSREIRRDTRRAIEALERLLRIDPANDAGERMLARLHFNQQDFAAAAEAWRRIIARHPKDAKAYRQLAEILAIEDQDEAADATYARALSLEPDWGTEIRRATLMPSIMESGAAIARYRARYSERLSALAERHPRLADPEREVATCVGFYLAYHGLDDLELQRRMAALYLSACPALDSRATHIDGWKPRSRLRLGVVSNHLNNHTVGIVSLGLLEQLDRERFEVVLLRPPAPDSAFHTAFGVLADKDLPLPADLAGARAAIAAQACDILYYPDIGMSALTYFLLFSRLAPVQCVGWGHPDTTGIPNADYWMSSAVWEPPGAQAQYSEKLAQLAAPPIHYRPMTRNAPPRSRKDLGLPEDDRLYLCAMSLFKLHPAYDPLLRAILRRDPTARLLLATGHNAAWDEPLRRRIAGGDEDLIKRMIFLPRYSLPDFTALATVVDCLLDPIYFGGGRTSLDLFHTGAPIVTWPGPFMRSRITSGFYRRMGIDDLVAKDTSDYVEKALRVAQDGDYRRAIGSRIREASGALYETKAAVREVENFFAAAVAAAAAGSGPVDWNPSSPP</sequence>
<dbReference type="SUPFAM" id="SSF48452">
    <property type="entry name" value="TPR-like"/>
    <property type="match status" value="1"/>
</dbReference>
<dbReference type="Gene3D" id="1.25.40.10">
    <property type="entry name" value="Tetratricopeptide repeat domain"/>
    <property type="match status" value="1"/>
</dbReference>
<keyword evidence="6" id="KW-0677">Repeat</keyword>
<name>A0A5J6MI07_9PROT</name>
<evidence type="ECO:0000259" key="9">
    <source>
        <dbReference type="Pfam" id="PF13844"/>
    </source>
</evidence>
<evidence type="ECO:0000256" key="6">
    <source>
        <dbReference type="ARBA" id="ARBA00022737"/>
    </source>
</evidence>
<evidence type="ECO:0000256" key="2">
    <source>
        <dbReference type="ARBA" id="ARBA00005386"/>
    </source>
</evidence>
<keyword evidence="4" id="KW-0328">Glycosyltransferase</keyword>
<accession>A0A5J6MI07</accession>
<dbReference type="PANTHER" id="PTHR44998">
    <property type="match status" value="1"/>
</dbReference>
<evidence type="ECO:0000256" key="8">
    <source>
        <dbReference type="PROSITE-ProRule" id="PRU00339"/>
    </source>
</evidence>
<dbReference type="AlphaFoldDB" id="A0A5J6MI07"/>
<dbReference type="EMBL" id="CP042906">
    <property type="protein sequence ID" value="QEX16741.1"/>
    <property type="molecule type" value="Genomic_DNA"/>
</dbReference>
<keyword evidence="7 8" id="KW-0802">TPR repeat</keyword>
<reference evidence="10 11" key="1">
    <citation type="submission" date="2019-08" db="EMBL/GenBank/DDBJ databases">
        <title>Hyperibacter terrae gen. nov., sp. nov. and Hyperibacter viscosus sp. nov., two new members in the family Rhodospirillaceae isolated from the rhizosphere of Hypericum perforatum.</title>
        <authorList>
            <person name="Noviana Z."/>
        </authorList>
    </citation>
    <scope>NUCLEOTIDE SEQUENCE [LARGE SCALE GENOMIC DNA]</scope>
    <source>
        <strain evidence="10 11">R5913</strain>
    </source>
</reference>
<comment type="pathway">
    <text evidence="1">Protein modification; protein glycosylation.</text>
</comment>
<dbReference type="Gene3D" id="3.40.50.11380">
    <property type="match status" value="1"/>
</dbReference>
<dbReference type="EC" id="2.4.1.255" evidence="3"/>
<dbReference type="SMART" id="SM00028">
    <property type="entry name" value="TPR"/>
    <property type="match status" value="6"/>
</dbReference>
<evidence type="ECO:0000256" key="7">
    <source>
        <dbReference type="ARBA" id="ARBA00022803"/>
    </source>
</evidence>
<keyword evidence="5" id="KW-0808">Transferase</keyword>
<evidence type="ECO:0000256" key="3">
    <source>
        <dbReference type="ARBA" id="ARBA00011970"/>
    </source>
</evidence>